<dbReference type="AlphaFoldDB" id="A0A820BWY9"/>
<evidence type="ECO:0000313" key="2">
    <source>
        <dbReference type="Proteomes" id="UP000663881"/>
    </source>
</evidence>
<protein>
    <submittedName>
        <fullName evidence="1">Uncharacterized protein</fullName>
    </submittedName>
</protein>
<reference evidence="1" key="1">
    <citation type="submission" date="2021-02" db="EMBL/GenBank/DDBJ databases">
        <authorList>
            <person name="Nowell W R."/>
        </authorList>
    </citation>
    <scope>NUCLEOTIDE SEQUENCE</scope>
</reference>
<evidence type="ECO:0000313" key="1">
    <source>
        <dbReference type="EMBL" id="CAF4198312.1"/>
    </source>
</evidence>
<organism evidence="1 2">
    <name type="scientific">Adineta steineri</name>
    <dbReference type="NCBI Taxonomy" id="433720"/>
    <lineage>
        <taxon>Eukaryota</taxon>
        <taxon>Metazoa</taxon>
        <taxon>Spiralia</taxon>
        <taxon>Gnathifera</taxon>
        <taxon>Rotifera</taxon>
        <taxon>Eurotatoria</taxon>
        <taxon>Bdelloidea</taxon>
        <taxon>Adinetida</taxon>
        <taxon>Adinetidae</taxon>
        <taxon>Adineta</taxon>
    </lineage>
</organism>
<accession>A0A820BWY9</accession>
<gene>
    <name evidence="1" type="ORF">OKA104_LOCUS40843</name>
</gene>
<dbReference type="Gene3D" id="3.10.180.20">
    <property type="entry name" value="N-Acetylglucosaminyltransferase I, Domain 2"/>
    <property type="match status" value="1"/>
</dbReference>
<dbReference type="EMBL" id="CAJOAY010009111">
    <property type="protein sequence ID" value="CAF4198312.1"/>
    <property type="molecule type" value="Genomic_DNA"/>
</dbReference>
<comment type="caution">
    <text evidence="1">The sequence shown here is derived from an EMBL/GenBank/DDBJ whole genome shotgun (WGS) entry which is preliminary data.</text>
</comment>
<proteinExistence type="predicted"/>
<feature type="non-terminal residue" evidence="1">
    <location>
        <position position="1"/>
    </location>
</feature>
<sequence>DNVPRTAYRGVVQCRYDKTRIYVTSNQQPWRSYAEISE</sequence>
<name>A0A820BWY9_9BILA</name>
<dbReference type="Proteomes" id="UP000663881">
    <property type="component" value="Unassembled WGS sequence"/>
</dbReference>